<dbReference type="EMBL" id="AGNL01040158">
    <property type="protein sequence ID" value="EJK52266.1"/>
    <property type="molecule type" value="Genomic_DNA"/>
</dbReference>
<feature type="non-terminal residue" evidence="2">
    <location>
        <position position="238"/>
    </location>
</feature>
<sequence length="238" mass="25553">MLAGTVLLDWKGGQRGERTIPGQAAAAESQGEVLSVPCGLWSVVSGQRHSGPLPRGNRPRVPSEVTDSSRDEMHGNTEKGRKALQSHGLHHGRSQLRRAPRHVDTRLTQRGELLLRPTLPPRDDGAGVSHPPSRRRRHPRDEPHDRLARVAVARPPLGRLLLGRAADLADHDDPLGLGVVAEPLEAVDEVRAVEGVAPDADAGALPEPGHGRLVHGLVGQRPRPADDADLALLVDVPR</sequence>
<feature type="compositionally biased region" description="Basic residues" evidence="1">
    <location>
        <begin position="82"/>
        <end position="100"/>
    </location>
</feature>
<evidence type="ECO:0000313" key="2">
    <source>
        <dbReference type="EMBL" id="EJK52266.1"/>
    </source>
</evidence>
<keyword evidence="3" id="KW-1185">Reference proteome</keyword>
<feature type="compositionally biased region" description="Basic and acidic residues" evidence="1">
    <location>
        <begin position="67"/>
        <end position="81"/>
    </location>
</feature>
<proteinExistence type="predicted"/>
<feature type="region of interest" description="Disordered" evidence="1">
    <location>
        <begin position="47"/>
        <end position="143"/>
    </location>
</feature>
<dbReference type="AlphaFoldDB" id="K0RTQ8"/>
<name>K0RTQ8_THAOC</name>
<gene>
    <name evidence="2" type="ORF">THAOC_28484</name>
</gene>
<dbReference type="Proteomes" id="UP000266841">
    <property type="component" value="Unassembled WGS sequence"/>
</dbReference>
<protein>
    <submittedName>
        <fullName evidence="2">Uncharacterized protein</fullName>
    </submittedName>
</protein>
<accession>K0RTQ8</accession>
<comment type="caution">
    <text evidence="2">The sequence shown here is derived from an EMBL/GenBank/DDBJ whole genome shotgun (WGS) entry which is preliminary data.</text>
</comment>
<evidence type="ECO:0000256" key="1">
    <source>
        <dbReference type="SAM" id="MobiDB-lite"/>
    </source>
</evidence>
<reference evidence="2 3" key="1">
    <citation type="journal article" date="2012" name="Genome Biol.">
        <title>Genome and low-iron response of an oceanic diatom adapted to chronic iron limitation.</title>
        <authorList>
            <person name="Lommer M."/>
            <person name="Specht M."/>
            <person name="Roy A.S."/>
            <person name="Kraemer L."/>
            <person name="Andreson R."/>
            <person name="Gutowska M.A."/>
            <person name="Wolf J."/>
            <person name="Bergner S.V."/>
            <person name="Schilhabel M.B."/>
            <person name="Klostermeier U.C."/>
            <person name="Beiko R.G."/>
            <person name="Rosenstiel P."/>
            <person name="Hippler M."/>
            <person name="Laroche J."/>
        </authorList>
    </citation>
    <scope>NUCLEOTIDE SEQUENCE [LARGE SCALE GENOMIC DNA]</scope>
    <source>
        <strain evidence="2 3">CCMP1005</strain>
    </source>
</reference>
<evidence type="ECO:0000313" key="3">
    <source>
        <dbReference type="Proteomes" id="UP000266841"/>
    </source>
</evidence>
<organism evidence="2 3">
    <name type="scientific">Thalassiosira oceanica</name>
    <name type="common">Marine diatom</name>
    <dbReference type="NCBI Taxonomy" id="159749"/>
    <lineage>
        <taxon>Eukaryota</taxon>
        <taxon>Sar</taxon>
        <taxon>Stramenopiles</taxon>
        <taxon>Ochrophyta</taxon>
        <taxon>Bacillariophyta</taxon>
        <taxon>Coscinodiscophyceae</taxon>
        <taxon>Thalassiosirophycidae</taxon>
        <taxon>Thalassiosirales</taxon>
        <taxon>Thalassiosiraceae</taxon>
        <taxon>Thalassiosira</taxon>
    </lineage>
</organism>